<dbReference type="Proteomes" id="UP001321760">
    <property type="component" value="Unassembled WGS sequence"/>
</dbReference>
<reference evidence="1" key="1">
    <citation type="journal article" date="2023" name="Mol. Phylogenet. Evol.">
        <title>Genome-scale phylogeny and comparative genomics of the fungal order Sordariales.</title>
        <authorList>
            <person name="Hensen N."/>
            <person name="Bonometti L."/>
            <person name="Westerberg I."/>
            <person name="Brannstrom I.O."/>
            <person name="Guillou S."/>
            <person name="Cros-Aarteil S."/>
            <person name="Calhoun S."/>
            <person name="Haridas S."/>
            <person name="Kuo A."/>
            <person name="Mondo S."/>
            <person name="Pangilinan J."/>
            <person name="Riley R."/>
            <person name="LaButti K."/>
            <person name="Andreopoulos B."/>
            <person name="Lipzen A."/>
            <person name="Chen C."/>
            <person name="Yan M."/>
            <person name="Daum C."/>
            <person name="Ng V."/>
            <person name="Clum A."/>
            <person name="Steindorff A."/>
            <person name="Ohm R.A."/>
            <person name="Martin F."/>
            <person name="Silar P."/>
            <person name="Natvig D.O."/>
            <person name="Lalanne C."/>
            <person name="Gautier V."/>
            <person name="Ament-Velasquez S.L."/>
            <person name="Kruys A."/>
            <person name="Hutchinson M.I."/>
            <person name="Powell A.J."/>
            <person name="Barry K."/>
            <person name="Miller A.N."/>
            <person name="Grigoriev I.V."/>
            <person name="Debuchy R."/>
            <person name="Gladieux P."/>
            <person name="Hiltunen Thoren M."/>
            <person name="Johannesson H."/>
        </authorList>
    </citation>
    <scope>NUCLEOTIDE SEQUENCE</scope>
    <source>
        <strain evidence="1">PSN243</strain>
    </source>
</reference>
<keyword evidence="2" id="KW-1185">Reference proteome</keyword>
<evidence type="ECO:0000313" key="2">
    <source>
        <dbReference type="Proteomes" id="UP001321760"/>
    </source>
</evidence>
<dbReference type="InterPro" id="IPR019734">
    <property type="entry name" value="TPR_rpt"/>
</dbReference>
<organism evidence="1 2">
    <name type="scientific">Podospora aff. communis PSN243</name>
    <dbReference type="NCBI Taxonomy" id="3040156"/>
    <lineage>
        <taxon>Eukaryota</taxon>
        <taxon>Fungi</taxon>
        <taxon>Dikarya</taxon>
        <taxon>Ascomycota</taxon>
        <taxon>Pezizomycotina</taxon>
        <taxon>Sordariomycetes</taxon>
        <taxon>Sordariomycetidae</taxon>
        <taxon>Sordariales</taxon>
        <taxon>Podosporaceae</taxon>
        <taxon>Podospora</taxon>
    </lineage>
</organism>
<dbReference type="InterPro" id="IPR011990">
    <property type="entry name" value="TPR-like_helical_dom_sf"/>
</dbReference>
<dbReference type="EMBL" id="MU865951">
    <property type="protein sequence ID" value="KAK4447259.1"/>
    <property type="molecule type" value="Genomic_DNA"/>
</dbReference>
<comment type="caution">
    <text evidence="1">The sequence shown here is derived from an EMBL/GenBank/DDBJ whole genome shotgun (WGS) entry which is preliminary data.</text>
</comment>
<dbReference type="Pfam" id="PF13424">
    <property type="entry name" value="TPR_12"/>
    <property type="match status" value="1"/>
</dbReference>
<dbReference type="SUPFAM" id="SSF48452">
    <property type="entry name" value="TPR-like"/>
    <property type="match status" value="1"/>
</dbReference>
<dbReference type="SMART" id="SM00028">
    <property type="entry name" value="TPR"/>
    <property type="match status" value="2"/>
</dbReference>
<proteinExistence type="predicted"/>
<reference evidence="1" key="2">
    <citation type="submission" date="2023-05" db="EMBL/GenBank/DDBJ databases">
        <authorList>
            <consortium name="Lawrence Berkeley National Laboratory"/>
            <person name="Steindorff A."/>
            <person name="Hensen N."/>
            <person name="Bonometti L."/>
            <person name="Westerberg I."/>
            <person name="Brannstrom I.O."/>
            <person name="Guillou S."/>
            <person name="Cros-Aarteil S."/>
            <person name="Calhoun S."/>
            <person name="Haridas S."/>
            <person name="Kuo A."/>
            <person name="Mondo S."/>
            <person name="Pangilinan J."/>
            <person name="Riley R."/>
            <person name="Labutti K."/>
            <person name="Andreopoulos B."/>
            <person name="Lipzen A."/>
            <person name="Chen C."/>
            <person name="Yanf M."/>
            <person name="Daum C."/>
            <person name="Ng V."/>
            <person name="Clum A."/>
            <person name="Ohm R."/>
            <person name="Martin F."/>
            <person name="Silar P."/>
            <person name="Natvig D."/>
            <person name="Lalanne C."/>
            <person name="Gautier V."/>
            <person name="Ament-Velasquez S.L."/>
            <person name="Kruys A."/>
            <person name="Hutchinson M.I."/>
            <person name="Powell A.J."/>
            <person name="Barry K."/>
            <person name="Miller A.N."/>
            <person name="Grigoriev I.V."/>
            <person name="Debuchy R."/>
            <person name="Gladieux P."/>
            <person name="Thoren M.H."/>
            <person name="Johannesson H."/>
        </authorList>
    </citation>
    <scope>NUCLEOTIDE SEQUENCE</scope>
    <source>
        <strain evidence="1">PSN243</strain>
    </source>
</reference>
<gene>
    <name evidence="1" type="ORF">QBC34DRAFT_410189</name>
</gene>
<sequence>MQFDAPPNEHTPQIMQTNASEEVREPLNTTPRPIMHWQTNAYMYTSSAEDRSRLADAVPQIISVIHRERLYEDNRLLPHNRLSDDELRGLYNAGVTLLTAIWPFGASRTPVERARREETYILQVSVLQYTLKAKGLEILNPDVIRLSALFCEVAWYTIFNSKGDNLALGQESALFSLQVLDRVADSDRDNLWSQLRRDSYRYRAIIETLMGDGHAAGACWDWIKWLEERIEKYAEQEDINMRPIACNEYGIALMRVFGEARAMEAWESSCGMVERDTKMGELPFPLPWMNKALVLAYSGKHHEALVIALPFLKQREEKLGRDDVSTIDTGLLLNCIGNIYRMQGCRGDAYAFFERAVAVEKATIGEWCLWTIASYYRLACEQFERGEFAPARDLLEKCVRFAGEKQWYKGVAARACWKLGRTLQALGGDENLKQAG</sequence>
<dbReference type="Gene3D" id="1.25.40.10">
    <property type="entry name" value="Tetratricopeptide repeat domain"/>
    <property type="match status" value="1"/>
</dbReference>
<name>A0AAV9GEN0_9PEZI</name>
<evidence type="ECO:0000313" key="1">
    <source>
        <dbReference type="EMBL" id="KAK4447259.1"/>
    </source>
</evidence>
<accession>A0AAV9GEN0</accession>
<dbReference type="AlphaFoldDB" id="A0AAV9GEN0"/>
<protein>
    <submittedName>
        <fullName evidence="1">Uncharacterized protein</fullName>
    </submittedName>
</protein>